<evidence type="ECO:0000256" key="7">
    <source>
        <dbReference type="ARBA" id="ARBA00022801"/>
    </source>
</evidence>
<evidence type="ECO:0000256" key="6">
    <source>
        <dbReference type="ARBA" id="ARBA00022763"/>
    </source>
</evidence>
<feature type="active site" evidence="13">
    <location>
        <position position="148"/>
    </location>
</feature>
<name>A0A1G2BUH1_9BACT</name>
<evidence type="ECO:0000256" key="10">
    <source>
        <dbReference type="ARBA" id="ARBA00023172"/>
    </source>
</evidence>
<comment type="catalytic activity">
    <reaction evidence="12 13">
        <text>Endonucleolytic cleavage at a junction such as a reciprocal single-stranded crossover between two homologous DNA duplexes (Holliday junction).</text>
        <dbReference type="EC" id="3.1.21.10"/>
    </reaction>
</comment>
<dbReference type="GO" id="GO:0006310">
    <property type="term" value="P:DNA recombination"/>
    <property type="evidence" value="ECO:0007669"/>
    <property type="project" value="UniProtKB-UniRule"/>
</dbReference>
<accession>A0A1G2BUH1</accession>
<feature type="binding site" evidence="13">
    <location>
        <position position="148"/>
    </location>
    <ligand>
        <name>Mg(2+)</name>
        <dbReference type="ChEBI" id="CHEBI:18420"/>
        <label>1</label>
    </ligand>
</feature>
<sequence length="167" mass="18505">MPTSKSTSRVILGIDPGYADTGYGVIERTRSSVRYITCGTISTKKNMPFGDRLVSLADAFDTLIRKYSPAVIAVEKIFFAQNQKTAIDVAQARGIIIMYTARQALPLMEFTPLQVKQRLTAYGHADKRQVARMVMTLLRLRTLKEKNDAIDALAVALCASFERSIIG</sequence>
<evidence type="ECO:0000256" key="14">
    <source>
        <dbReference type="NCBIfam" id="TIGR00228"/>
    </source>
</evidence>
<keyword evidence="3 13" id="KW-0540">Nuclease</keyword>
<comment type="subcellular location">
    <subcellularLocation>
        <location evidence="13">Cytoplasm</location>
    </subcellularLocation>
</comment>
<dbReference type="EC" id="3.1.21.10" evidence="13 14"/>
<evidence type="ECO:0000256" key="9">
    <source>
        <dbReference type="ARBA" id="ARBA00023125"/>
    </source>
</evidence>
<evidence type="ECO:0000256" key="3">
    <source>
        <dbReference type="ARBA" id="ARBA00022722"/>
    </source>
</evidence>
<evidence type="ECO:0000313" key="16">
    <source>
        <dbReference type="Proteomes" id="UP000177349"/>
    </source>
</evidence>
<protein>
    <recommendedName>
        <fullName evidence="13 14">Crossover junction endodeoxyribonuclease RuvC</fullName>
        <ecNumber evidence="13 14">3.1.21.10</ecNumber>
    </recommendedName>
    <alternativeName>
        <fullName evidence="13">Holliday junction nuclease RuvC</fullName>
    </alternativeName>
    <alternativeName>
        <fullName evidence="13">Holliday junction resolvase RuvC</fullName>
    </alternativeName>
</protein>
<dbReference type="Pfam" id="PF02075">
    <property type="entry name" value="RuvC"/>
    <property type="match status" value="1"/>
</dbReference>
<feature type="binding site" evidence="13">
    <location>
        <position position="15"/>
    </location>
    <ligand>
        <name>Mg(2+)</name>
        <dbReference type="ChEBI" id="CHEBI:18420"/>
        <label>1</label>
    </ligand>
</feature>
<evidence type="ECO:0000256" key="12">
    <source>
        <dbReference type="ARBA" id="ARBA00029354"/>
    </source>
</evidence>
<dbReference type="PANTHER" id="PTHR30194">
    <property type="entry name" value="CROSSOVER JUNCTION ENDODEOXYRIBONUCLEASE RUVC"/>
    <property type="match status" value="1"/>
</dbReference>
<dbReference type="GO" id="GO:0005737">
    <property type="term" value="C:cytoplasm"/>
    <property type="evidence" value="ECO:0007669"/>
    <property type="project" value="UniProtKB-SubCell"/>
</dbReference>
<dbReference type="CDD" id="cd16962">
    <property type="entry name" value="RuvC"/>
    <property type="match status" value="1"/>
</dbReference>
<dbReference type="FunFam" id="3.30.420.10:FF:000002">
    <property type="entry name" value="Crossover junction endodeoxyribonuclease RuvC"/>
    <property type="match status" value="1"/>
</dbReference>
<proteinExistence type="inferred from homology"/>
<gene>
    <name evidence="13" type="primary">ruvC</name>
    <name evidence="15" type="ORF">A3B31_02475</name>
</gene>
<evidence type="ECO:0000256" key="2">
    <source>
        <dbReference type="ARBA" id="ARBA00022490"/>
    </source>
</evidence>
<dbReference type="NCBIfam" id="NF000711">
    <property type="entry name" value="PRK00039.2-1"/>
    <property type="match status" value="1"/>
</dbReference>
<dbReference type="InterPro" id="IPR002176">
    <property type="entry name" value="X-over_junc_endoDNase_RuvC"/>
</dbReference>
<dbReference type="GO" id="GO:0000287">
    <property type="term" value="F:magnesium ion binding"/>
    <property type="evidence" value="ECO:0007669"/>
    <property type="project" value="UniProtKB-UniRule"/>
</dbReference>
<dbReference type="PANTHER" id="PTHR30194:SF3">
    <property type="entry name" value="CROSSOVER JUNCTION ENDODEOXYRIBONUCLEASE RUVC"/>
    <property type="match status" value="1"/>
</dbReference>
<comment type="subunit">
    <text evidence="13">Homodimer which binds Holliday junction (HJ) DNA. The HJ becomes 2-fold symmetrical on binding to RuvC with unstacked arms; it has a different conformation from HJ DNA in complex with RuvA. In the full resolvosome a probable DNA-RuvA(4)-RuvB(12)-RuvC(2) complex forms which resolves the HJ.</text>
</comment>
<dbReference type="SUPFAM" id="SSF53098">
    <property type="entry name" value="Ribonuclease H-like"/>
    <property type="match status" value="1"/>
</dbReference>
<dbReference type="GO" id="GO:0003677">
    <property type="term" value="F:DNA binding"/>
    <property type="evidence" value="ECO:0007669"/>
    <property type="project" value="UniProtKB-KW"/>
</dbReference>
<dbReference type="GO" id="GO:0048476">
    <property type="term" value="C:Holliday junction resolvase complex"/>
    <property type="evidence" value="ECO:0007669"/>
    <property type="project" value="UniProtKB-UniRule"/>
</dbReference>
<keyword evidence="10 13" id="KW-0233">DNA recombination</keyword>
<keyword evidence="11 13" id="KW-0234">DNA repair</keyword>
<evidence type="ECO:0000256" key="4">
    <source>
        <dbReference type="ARBA" id="ARBA00022723"/>
    </source>
</evidence>
<keyword evidence="2 13" id="KW-0963">Cytoplasm</keyword>
<organism evidence="15 16">
    <name type="scientific">Candidatus Komeilibacteria bacterium RIFCSPLOWO2_01_FULL_53_11</name>
    <dbReference type="NCBI Taxonomy" id="1798552"/>
    <lineage>
        <taxon>Bacteria</taxon>
        <taxon>Candidatus Komeiliibacteriota</taxon>
    </lineage>
</organism>
<evidence type="ECO:0000313" key="15">
    <source>
        <dbReference type="EMBL" id="OGY92229.1"/>
    </source>
</evidence>
<keyword evidence="4 13" id="KW-0479">Metal-binding</keyword>
<dbReference type="InterPro" id="IPR012337">
    <property type="entry name" value="RNaseH-like_sf"/>
</dbReference>
<comment type="function">
    <text evidence="13">The RuvA-RuvB-RuvC complex processes Holliday junction (HJ) DNA during genetic recombination and DNA repair. Endonuclease that resolves HJ intermediates. Cleaves cruciform DNA by making single-stranded nicks across the HJ at symmetrical positions within the homologous arms, yielding a 5'-phosphate and a 3'-hydroxyl group; requires a central core of homology in the junction. The consensus cleavage sequence is 5'-(A/T)TT(C/G)-3'. Cleavage occurs on the 3'-side of the TT dinucleotide at the point of strand exchange. HJ branch migration catalyzed by RuvA-RuvB allows RuvC to scan DNA until it finds its consensus sequence, where it cleaves and resolves the cruciform DNA.</text>
</comment>
<dbReference type="Gene3D" id="3.30.420.10">
    <property type="entry name" value="Ribonuclease H-like superfamily/Ribonuclease H"/>
    <property type="match status" value="1"/>
</dbReference>
<evidence type="ECO:0000256" key="1">
    <source>
        <dbReference type="ARBA" id="ARBA00009518"/>
    </source>
</evidence>
<feature type="active site" evidence="13">
    <location>
        <position position="15"/>
    </location>
</feature>
<feature type="binding site" evidence="13">
    <location>
        <position position="75"/>
    </location>
    <ligand>
        <name>Mg(2+)</name>
        <dbReference type="ChEBI" id="CHEBI:18420"/>
        <label>2</label>
    </ligand>
</feature>
<keyword evidence="7 13" id="KW-0378">Hydrolase</keyword>
<evidence type="ECO:0000256" key="13">
    <source>
        <dbReference type="HAMAP-Rule" id="MF_00034"/>
    </source>
</evidence>
<dbReference type="InterPro" id="IPR036397">
    <property type="entry name" value="RNaseH_sf"/>
</dbReference>
<keyword evidence="8 13" id="KW-0460">Magnesium</keyword>
<dbReference type="GO" id="GO:0006281">
    <property type="term" value="P:DNA repair"/>
    <property type="evidence" value="ECO:0007669"/>
    <property type="project" value="UniProtKB-UniRule"/>
</dbReference>
<reference evidence="15 16" key="1">
    <citation type="journal article" date="2016" name="Nat. Commun.">
        <title>Thousands of microbial genomes shed light on interconnected biogeochemical processes in an aquifer system.</title>
        <authorList>
            <person name="Anantharaman K."/>
            <person name="Brown C.T."/>
            <person name="Hug L.A."/>
            <person name="Sharon I."/>
            <person name="Castelle C.J."/>
            <person name="Probst A.J."/>
            <person name="Thomas B.C."/>
            <person name="Singh A."/>
            <person name="Wilkins M.J."/>
            <person name="Karaoz U."/>
            <person name="Brodie E.L."/>
            <person name="Williams K.H."/>
            <person name="Hubbard S.S."/>
            <person name="Banfield J.F."/>
        </authorList>
    </citation>
    <scope>NUCLEOTIDE SEQUENCE [LARGE SCALE GENOMIC DNA]</scope>
</reference>
<dbReference type="EMBL" id="MHKN01000021">
    <property type="protein sequence ID" value="OGY92229.1"/>
    <property type="molecule type" value="Genomic_DNA"/>
</dbReference>
<dbReference type="AlphaFoldDB" id="A0A1G2BUH1"/>
<feature type="active site" evidence="13">
    <location>
        <position position="75"/>
    </location>
</feature>
<dbReference type="GO" id="GO:0008821">
    <property type="term" value="F:crossover junction DNA endonuclease activity"/>
    <property type="evidence" value="ECO:0007669"/>
    <property type="project" value="UniProtKB-UniRule"/>
</dbReference>
<dbReference type="Proteomes" id="UP000177349">
    <property type="component" value="Unassembled WGS sequence"/>
</dbReference>
<keyword evidence="6 13" id="KW-0227">DNA damage</keyword>
<dbReference type="PRINTS" id="PR00696">
    <property type="entry name" value="RSOLVASERUVC"/>
</dbReference>
<comment type="similarity">
    <text evidence="1 13">Belongs to the RuvC family.</text>
</comment>
<keyword evidence="5 13" id="KW-0255">Endonuclease</keyword>
<comment type="cofactor">
    <cofactor evidence="13">
        <name>Mg(2+)</name>
        <dbReference type="ChEBI" id="CHEBI:18420"/>
    </cofactor>
    <text evidence="13">Binds 2 Mg(2+) ion per subunit.</text>
</comment>
<dbReference type="HAMAP" id="MF_00034">
    <property type="entry name" value="RuvC"/>
    <property type="match status" value="1"/>
</dbReference>
<keyword evidence="9 13" id="KW-0238">DNA-binding</keyword>
<comment type="caution">
    <text evidence="15">The sequence shown here is derived from an EMBL/GenBank/DDBJ whole genome shotgun (WGS) entry which is preliminary data.</text>
</comment>
<evidence type="ECO:0000256" key="8">
    <source>
        <dbReference type="ARBA" id="ARBA00022842"/>
    </source>
</evidence>
<evidence type="ECO:0000256" key="11">
    <source>
        <dbReference type="ARBA" id="ARBA00023204"/>
    </source>
</evidence>
<dbReference type="NCBIfam" id="TIGR00228">
    <property type="entry name" value="ruvC"/>
    <property type="match status" value="1"/>
</dbReference>
<evidence type="ECO:0000256" key="5">
    <source>
        <dbReference type="ARBA" id="ARBA00022759"/>
    </source>
</evidence>